<organism evidence="12 13">
    <name type="scientific">Parvularcula dongshanensis</name>
    <dbReference type="NCBI Taxonomy" id="1173995"/>
    <lineage>
        <taxon>Bacteria</taxon>
        <taxon>Pseudomonadati</taxon>
        <taxon>Pseudomonadota</taxon>
        <taxon>Alphaproteobacteria</taxon>
        <taxon>Parvularculales</taxon>
        <taxon>Parvularculaceae</taxon>
        <taxon>Parvularcula</taxon>
    </lineage>
</organism>
<evidence type="ECO:0000256" key="10">
    <source>
        <dbReference type="SAM" id="MobiDB-lite"/>
    </source>
</evidence>
<feature type="transmembrane region" description="Helical" evidence="9">
    <location>
        <begin position="102"/>
        <end position="120"/>
    </location>
</feature>
<feature type="compositionally biased region" description="Polar residues" evidence="10">
    <location>
        <begin position="25"/>
        <end position="37"/>
    </location>
</feature>
<evidence type="ECO:0000256" key="9">
    <source>
        <dbReference type="RuleBase" id="RU369079"/>
    </source>
</evidence>
<feature type="transmembrane region" description="Helical" evidence="9">
    <location>
        <begin position="67"/>
        <end position="87"/>
    </location>
</feature>
<keyword evidence="6 9" id="KW-1133">Transmembrane helix</keyword>
<comment type="similarity">
    <text evidence="8 9">Belongs to the TRAP transporter small permease family.</text>
</comment>
<feature type="transmembrane region" description="Helical" evidence="9">
    <location>
        <begin position="181"/>
        <end position="199"/>
    </location>
</feature>
<dbReference type="GO" id="GO:0015740">
    <property type="term" value="P:C4-dicarboxylate transport"/>
    <property type="evidence" value="ECO:0007669"/>
    <property type="project" value="TreeGrafter"/>
</dbReference>
<keyword evidence="2 9" id="KW-0813">Transport</keyword>
<gene>
    <name evidence="12" type="ORF">GGQ59_001986</name>
</gene>
<feature type="region of interest" description="Disordered" evidence="10">
    <location>
        <begin position="1"/>
        <end position="43"/>
    </location>
</feature>
<evidence type="ECO:0000256" key="6">
    <source>
        <dbReference type="ARBA" id="ARBA00022989"/>
    </source>
</evidence>
<sequence>MPDADTDQARSAPRAPRSHDAASLPGQSSPATESASHSVPLGHDDRHLGPYTTGAAARASRLASLGCLWLSGVGLCVITLIILYQVFMRYVLSASPSWSEQAALYILVWTVLIAAAAGVREQFHIRIQAAQDALSPKRRRVAIIAAHAVTGLIGVFLAVYGTQLVTALWAYDIPTLGLPRGSAFLPLPLGGFLIAAFSAEHVLAIRKGLEVEPVWR</sequence>
<evidence type="ECO:0000313" key="13">
    <source>
        <dbReference type="Proteomes" id="UP000563524"/>
    </source>
</evidence>
<keyword evidence="4 9" id="KW-0997">Cell inner membrane</keyword>
<evidence type="ECO:0000256" key="2">
    <source>
        <dbReference type="ARBA" id="ARBA00022448"/>
    </source>
</evidence>
<evidence type="ECO:0000313" key="12">
    <source>
        <dbReference type="EMBL" id="MBB4659449.1"/>
    </source>
</evidence>
<reference evidence="12 13" key="1">
    <citation type="submission" date="2020-08" db="EMBL/GenBank/DDBJ databases">
        <title>Genomic Encyclopedia of Type Strains, Phase IV (KMG-IV): sequencing the most valuable type-strain genomes for metagenomic binning, comparative biology and taxonomic classification.</title>
        <authorList>
            <person name="Goeker M."/>
        </authorList>
    </citation>
    <scope>NUCLEOTIDE SEQUENCE [LARGE SCALE GENOMIC DNA]</scope>
    <source>
        <strain evidence="12 13">DSM 102850</strain>
    </source>
</reference>
<evidence type="ECO:0000256" key="7">
    <source>
        <dbReference type="ARBA" id="ARBA00023136"/>
    </source>
</evidence>
<comment type="subunit">
    <text evidence="9">The complex comprises the extracytoplasmic solute receptor protein and the two transmembrane proteins.</text>
</comment>
<accession>A0A840I3L1</accession>
<dbReference type="InterPro" id="IPR055348">
    <property type="entry name" value="DctQ"/>
</dbReference>
<dbReference type="AlphaFoldDB" id="A0A840I3L1"/>
<evidence type="ECO:0000256" key="5">
    <source>
        <dbReference type="ARBA" id="ARBA00022692"/>
    </source>
</evidence>
<feature type="domain" description="Tripartite ATP-independent periplasmic transporters DctQ component" evidence="11">
    <location>
        <begin position="78"/>
        <end position="204"/>
    </location>
</feature>
<proteinExistence type="inferred from homology"/>
<evidence type="ECO:0000256" key="8">
    <source>
        <dbReference type="ARBA" id="ARBA00038436"/>
    </source>
</evidence>
<dbReference type="Pfam" id="PF04290">
    <property type="entry name" value="DctQ"/>
    <property type="match status" value="1"/>
</dbReference>
<name>A0A840I3L1_9PROT</name>
<dbReference type="EMBL" id="JACHOB010000004">
    <property type="protein sequence ID" value="MBB4659449.1"/>
    <property type="molecule type" value="Genomic_DNA"/>
</dbReference>
<keyword evidence="13" id="KW-1185">Reference proteome</keyword>
<keyword evidence="5 9" id="KW-0812">Transmembrane</keyword>
<comment type="caution">
    <text evidence="12">The sequence shown here is derived from an EMBL/GenBank/DDBJ whole genome shotgun (WGS) entry which is preliminary data.</text>
</comment>
<dbReference type="InterPro" id="IPR007387">
    <property type="entry name" value="TRAP_DctQ"/>
</dbReference>
<keyword evidence="3" id="KW-1003">Cell membrane</keyword>
<comment type="function">
    <text evidence="9">Part of the tripartite ATP-independent periplasmic (TRAP) transport system.</text>
</comment>
<evidence type="ECO:0000256" key="4">
    <source>
        <dbReference type="ARBA" id="ARBA00022519"/>
    </source>
</evidence>
<dbReference type="PANTHER" id="PTHR35011:SF11">
    <property type="entry name" value="TRAP TRANSPORTER SMALL PERMEASE PROTEIN"/>
    <property type="match status" value="1"/>
</dbReference>
<protein>
    <recommendedName>
        <fullName evidence="9">TRAP transporter small permease protein</fullName>
    </recommendedName>
</protein>
<dbReference type="GO" id="GO:0022857">
    <property type="term" value="F:transmembrane transporter activity"/>
    <property type="evidence" value="ECO:0007669"/>
    <property type="project" value="UniProtKB-UniRule"/>
</dbReference>
<dbReference type="Proteomes" id="UP000563524">
    <property type="component" value="Unassembled WGS sequence"/>
</dbReference>
<evidence type="ECO:0000259" key="11">
    <source>
        <dbReference type="Pfam" id="PF04290"/>
    </source>
</evidence>
<dbReference type="GO" id="GO:0005886">
    <property type="term" value="C:plasma membrane"/>
    <property type="evidence" value="ECO:0007669"/>
    <property type="project" value="UniProtKB-SubCell"/>
</dbReference>
<evidence type="ECO:0000256" key="3">
    <source>
        <dbReference type="ARBA" id="ARBA00022475"/>
    </source>
</evidence>
<dbReference type="PANTHER" id="PTHR35011">
    <property type="entry name" value="2,3-DIKETO-L-GULONATE TRAP TRANSPORTER SMALL PERMEASE PROTEIN YIAM"/>
    <property type="match status" value="1"/>
</dbReference>
<comment type="subcellular location">
    <subcellularLocation>
        <location evidence="1 9">Cell inner membrane</location>
        <topology evidence="1 9">Multi-pass membrane protein</topology>
    </subcellularLocation>
</comment>
<keyword evidence="7 9" id="KW-0472">Membrane</keyword>
<feature type="transmembrane region" description="Helical" evidence="9">
    <location>
        <begin position="141"/>
        <end position="161"/>
    </location>
</feature>
<evidence type="ECO:0000256" key="1">
    <source>
        <dbReference type="ARBA" id="ARBA00004429"/>
    </source>
</evidence>